<evidence type="ECO:0008006" key="4">
    <source>
        <dbReference type="Google" id="ProtNLM"/>
    </source>
</evidence>
<dbReference type="Gene3D" id="2.60.40.1090">
    <property type="entry name" value="Fimbrial-type adhesion domain"/>
    <property type="match status" value="1"/>
</dbReference>
<evidence type="ECO:0000256" key="1">
    <source>
        <dbReference type="SAM" id="SignalP"/>
    </source>
</evidence>
<name>A0A1Y6MEG4_9GAMM</name>
<dbReference type="InterPro" id="IPR036937">
    <property type="entry name" value="Adhesion_dom_fimbrial_sf"/>
</dbReference>
<evidence type="ECO:0000313" key="2">
    <source>
        <dbReference type="EMBL" id="SMY34936.1"/>
    </source>
</evidence>
<dbReference type="GO" id="GO:0009289">
    <property type="term" value="C:pilus"/>
    <property type="evidence" value="ECO:0007669"/>
    <property type="project" value="InterPro"/>
</dbReference>
<gene>
    <name evidence="2" type="ORF">PAND9192_01604</name>
</gene>
<evidence type="ECO:0000313" key="3">
    <source>
        <dbReference type="Proteomes" id="UP000195719"/>
    </source>
</evidence>
<keyword evidence="3" id="KW-1185">Reference proteome</keyword>
<dbReference type="EMBL" id="FYAJ01000002">
    <property type="protein sequence ID" value="SMY34936.1"/>
    <property type="molecule type" value="Genomic_DNA"/>
</dbReference>
<feature type="chain" id="PRO_5012734997" description="Fimbrial protein" evidence="1">
    <location>
        <begin position="20"/>
        <end position="183"/>
    </location>
</feature>
<dbReference type="Proteomes" id="UP000195719">
    <property type="component" value="Unassembled WGS sequence"/>
</dbReference>
<dbReference type="GO" id="GO:0007155">
    <property type="term" value="P:cell adhesion"/>
    <property type="evidence" value="ECO:0007669"/>
    <property type="project" value="InterPro"/>
</dbReference>
<reference evidence="3" key="1">
    <citation type="submission" date="2017-06" db="EMBL/GenBank/DDBJ databases">
        <authorList>
            <person name="Rodrigo-Torres L."/>
            <person name="Arahal R.D."/>
            <person name="Lucena T."/>
        </authorList>
    </citation>
    <scope>NUCLEOTIDE SEQUENCE [LARGE SCALE GENOMIC DNA]</scope>
    <source>
        <strain evidence="3">CECT 9192</strain>
    </source>
</reference>
<accession>A0A1Y6MEG4</accession>
<proteinExistence type="predicted"/>
<feature type="signal peptide" evidence="1">
    <location>
        <begin position="1"/>
        <end position="19"/>
    </location>
</feature>
<protein>
    <recommendedName>
        <fullName evidence="4">Fimbrial protein</fullName>
    </recommendedName>
</protein>
<organism evidence="2 3">
    <name type="scientific">Photobacterium andalusiense</name>
    <dbReference type="NCBI Taxonomy" id="2204296"/>
    <lineage>
        <taxon>Bacteria</taxon>
        <taxon>Pseudomonadati</taxon>
        <taxon>Pseudomonadota</taxon>
        <taxon>Gammaproteobacteria</taxon>
        <taxon>Vibrionales</taxon>
        <taxon>Vibrionaceae</taxon>
        <taxon>Photobacterium</taxon>
    </lineage>
</organism>
<dbReference type="AlphaFoldDB" id="A0A1Y6MEG4"/>
<dbReference type="RefSeq" id="WP_087853309.1">
    <property type="nucleotide sequence ID" value="NZ_FYAJ01000002.1"/>
</dbReference>
<dbReference type="InterPro" id="IPR008966">
    <property type="entry name" value="Adhesion_dom_sf"/>
</dbReference>
<sequence>MYIYKLLPIIIFISFFSSAKEATSIVVVNGMISIPTCLINGNIDMATGLSQTIDLGSYTTSDVIFEKTKKINVPLIIDCSKSTGLNGISLELSTLGNYGAVGSFRNGVIKTSLDGISIYLQWKNSNHSVDLSAGAKKNIPNTNSSNIFDGSMNARVLPIVGFSSNTIEKGRFRSGINVTLSYY</sequence>
<dbReference type="SUPFAM" id="SSF49401">
    <property type="entry name" value="Bacterial adhesins"/>
    <property type="match status" value="1"/>
</dbReference>
<keyword evidence="1" id="KW-0732">Signal</keyword>